<keyword evidence="3 5" id="KW-0521">NADP</keyword>
<protein>
    <recommendedName>
        <fullName evidence="5">N-acetyl-gamma-glutamyl-phosphate reductase</fullName>
        <shortName evidence="5">AGPR</shortName>
        <ecNumber evidence="5">1.2.1.38</ecNumber>
    </recommendedName>
    <alternativeName>
        <fullName evidence="5">N-acetyl-glutamate semialdehyde dehydrogenase</fullName>
        <shortName evidence="5">NAGSA dehydrogenase</shortName>
    </alternativeName>
</protein>
<keyword evidence="1 5" id="KW-0055">Arginine biosynthesis</keyword>
<dbReference type="NCBIfam" id="TIGR01850">
    <property type="entry name" value="argC"/>
    <property type="match status" value="1"/>
</dbReference>
<dbReference type="CDD" id="cd17895">
    <property type="entry name" value="AGPR_1_N"/>
    <property type="match status" value="1"/>
</dbReference>
<dbReference type="GO" id="GO:0003942">
    <property type="term" value="F:N-acetyl-gamma-glutamyl-phosphate reductase activity"/>
    <property type="evidence" value="ECO:0007669"/>
    <property type="project" value="UniProtKB-UniRule"/>
</dbReference>
<dbReference type="InterPro" id="IPR000534">
    <property type="entry name" value="Semialdehyde_DH_NAD-bd"/>
</dbReference>
<dbReference type="Pfam" id="PF22698">
    <property type="entry name" value="Semialdhyde_dhC_1"/>
    <property type="match status" value="1"/>
</dbReference>
<dbReference type="GO" id="GO:0051287">
    <property type="term" value="F:NAD binding"/>
    <property type="evidence" value="ECO:0007669"/>
    <property type="project" value="InterPro"/>
</dbReference>
<dbReference type="PANTHER" id="PTHR32338:SF10">
    <property type="entry name" value="N-ACETYL-GAMMA-GLUTAMYL-PHOSPHATE REDUCTASE, CHLOROPLASTIC-RELATED"/>
    <property type="match status" value="1"/>
</dbReference>
<evidence type="ECO:0000256" key="6">
    <source>
        <dbReference type="PROSITE-ProRule" id="PRU10010"/>
    </source>
</evidence>
<comment type="pathway">
    <text evidence="5">Amino-acid biosynthesis; L-arginine biosynthesis; N(2)-acetyl-L-ornithine from L-glutamate: step 3/4.</text>
</comment>
<dbReference type="Gene3D" id="3.30.360.10">
    <property type="entry name" value="Dihydrodipicolinate Reductase, domain 2"/>
    <property type="match status" value="1"/>
</dbReference>
<evidence type="ECO:0000313" key="8">
    <source>
        <dbReference type="EMBL" id="CAA6800064.1"/>
    </source>
</evidence>
<evidence type="ECO:0000256" key="1">
    <source>
        <dbReference type="ARBA" id="ARBA00022571"/>
    </source>
</evidence>
<dbReference type="SUPFAM" id="SSF55347">
    <property type="entry name" value="Glyceraldehyde-3-phosphate dehydrogenase-like, C-terminal domain"/>
    <property type="match status" value="1"/>
</dbReference>
<comment type="catalytic activity">
    <reaction evidence="5">
        <text>N-acetyl-L-glutamate 5-semialdehyde + phosphate + NADP(+) = N-acetyl-L-glutamyl 5-phosphate + NADPH + H(+)</text>
        <dbReference type="Rhea" id="RHEA:21588"/>
        <dbReference type="ChEBI" id="CHEBI:15378"/>
        <dbReference type="ChEBI" id="CHEBI:29123"/>
        <dbReference type="ChEBI" id="CHEBI:43474"/>
        <dbReference type="ChEBI" id="CHEBI:57783"/>
        <dbReference type="ChEBI" id="CHEBI:57936"/>
        <dbReference type="ChEBI" id="CHEBI:58349"/>
        <dbReference type="EC" id="1.2.1.38"/>
    </reaction>
</comment>
<dbReference type="UniPathway" id="UPA00068">
    <property type="reaction ID" value="UER00108"/>
</dbReference>
<sequence length="329" mass="36868">MINNKRMPIQIGIVGGAGYTAGELIRLLLQHPMVHIAWVCSASQANQPIYSIHKDLLGDCDLVFTDEIQADIDVLFLCSGHGNSSPFLEKYDFRNSKTKIIALSQDFRMAHPRHDFVYGLPEWNKKRIQNAKHIANPGCFATAIQLSLLPLAKAQLLQKDVHINGVIGSTGAGQRPRFSTHFSWVDNNISIYKPFRHQHLAEIKQGLRQVMRQNLPELHFIPIRGNFSRGIFVTAYTAFEGNIAEAFSLYEAFYKEHPFVLLSKEVIDLKQVINTNKAVLHLDVHEGKLLVTTVIDNLIKGAAGQAIQNMNLMFGLSERTGLKLKGSAF</sequence>
<dbReference type="InterPro" id="IPR058924">
    <property type="entry name" value="AGPR_dimerisation_dom"/>
</dbReference>
<comment type="similarity">
    <text evidence="5">Belongs to the NAGSA dehydrogenase family. Type 1 subfamily.</text>
</comment>
<proteinExistence type="inferred from homology"/>
<dbReference type="GO" id="GO:0005737">
    <property type="term" value="C:cytoplasm"/>
    <property type="evidence" value="ECO:0007669"/>
    <property type="project" value="UniProtKB-SubCell"/>
</dbReference>
<dbReference type="GO" id="GO:0006526">
    <property type="term" value="P:L-arginine biosynthetic process"/>
    <property type="evidence" value="ECO:0007669"/>
    <property type="project" value="UniProtKB-UniRule"/>
</dbReference>
<evidence type="ECO:0000259" key="7">
    <source>
        <dbReference type="SMART" id="SM00859"/>
    </source>
</evidence>
<name>A0A6S6S3X0_9BACT</name>
<comment type="subcellular location">
    <subcellularLocation>
        <location evidence="5">Cytoplasm</location>
    </subcellularLocation>
</comment>
<organism evidence="8">
    <name type="scientific">uncultured Aureispira sp</name>
    <dbReference type="NCBI Taxonomy" id="1331704"/>
    <lineage>
        <taxon>Bacteria</taxon>
        <taxon>Pseudomonadati</taxon>
        <taxon>Bacteroidota</taxon>
        <taxon>Saprospiria</taxon>
        <taxon>Saprospirales</taxon>
        <taxon>Saprospiraceae</taxon>
        <taxon>Aureispira</taxon>
        <taxon>environmental samples</taxon>
    </lineage>
</organism>
<accession>A0A6S6S3X0</accession>
<dbReference type="Gene3D" id="3.40.50.720">
    <property type="entry name" value="NAD(P)-binding Rossmann-like Domain"/>
    <property type="match status" value="1"/>
</dbReference>
<gene>
    <name evidence="5" type="primary">argC</name>
    <name evidence="8" type="ORF">HELGO_WM30047</name>
</gene>
<feature type="domain" description="Semialdehyde dehydrogenase NAD-binding" evidence="7">
    <location>
        <begin position="10"/>
        <end position="131"/>
    </location>
</feature>
<dbReference type="AlphaFoldDB" id="A0A6S6S3X0"/>
<dbReference type="PROSITE" id="PS01224">
    <property type="entry name" value="ARGC"/>
    <property type="match status" value="1"/>
</dbReference>
<evidence type="ECO:0000256" key="4">
    <source>
        <dbReference type="ARBA" id="ARBA00023002"/>
    </source>
</evidence>
<dbReference type="GO" id="GO:0070401">
    <property type="term" value="F:NADP+ binding"/>
    <property type="evidence" value="ECO:0007669"/>
    <property type="project" value="InterPro"/>
</dbReference>
<reference evidence="8" key="1">
    <citation type="submission" date="2020-01" db="EMBL/GenBank/DDBJ databases">
        <authorList>
            <person name="Meier V. D."/>
            <person name="Meier V D."/>
        </authorList>
    </citation>
    <scope>NUCLEOTIDE SEQUENCE</scope>
    <source>
        <strain evidence="8">HLG_WM_MAG_10</strain>
    </source>
</reference>
<dbReference type="EC" id="1.2.1.38" evidence="5"/>
<feature type="active site" evidence="5 6">
    <location>
        <position position="139"/>
    </location>
</feature>
<dbReference type="CDD" id="cd23934">
    <property type="entry name" value="AGPR_1_C"/>
    <property type="match status" value="1"/>
</dbReference>
<evidence type="ECO:0000256" key="3">
    <source>
        <dbReference type="ARBA" id="ARBA00022857"/>
    </source>
</evidence>
<dbReference type="Pfam" id="PF01118">
    <property type="entry name" value="Semialdhyde_dh"/>
    <property type="match status" value="1"/>
</dbReference>
<dbReference type="SMART" id="SM00859">
    <property type="entry name" value="Semialdhyde_dh"/>
    <property type="match status" value="1"/>
</dbReference>
<keyword evidence="5" id="KW-0963">Cytoplasm</keyword>
<evidence type="ECO:0000256" key="2">
    <source>
        <dbReference type="ARBA" id="ARBA00022605"/>
    </source>
</evidence>
<dbReference type="InterPro" id="IPR023013">
    <property type="entry name" value="AGPR_AS"/>
</dbReference>
<dbReference type="EMBL" id="CACVAQ010000049">
    <property type="protein sequence ID" value="CAA6800064.1"/>
    <property type="molecule type" value="Genomic_DNA"/>
</dbReference>
<comment type="function">
    <text evidence="5">Catalyzes the NADPH-dependent reduction of N-acetyl-5-glutamyl phosphate to yield N-acetyl-L-glutamate 5-semialdehyde.</text>
</comment>
<dbReference type="InterPro" id="IPR050085">
    <property type="entry name" value="AGPR"/>
</dbReference>
<evidence type="ECO:0000256" key="5">
    <source>
        <dbReference type="HAMAP-Rule" id="MF_00150"/>
    </source>
</evidence>
<dbReference type="PANTHER" id="PTHR32338">
    <property type="entry name" value="N-ACETYL-GAMMA-GLUTAMYL-PHOSPHATE REDUCTASE, CHLOROPLASTIC-RELATED-RELATED"/>
    <property type="match status" value="1"/>
</dbReference>
<keyword evidence="4 5" id="KW-0560">Oxidoreductase</keyword>
<keyword evidence="2 5" id="KW-0028">Amino-acid biosynthesis</keyword>
<dbReference type="HAMAP" id="MF_00150">
    <property type="entry name" value="ArgC_type1"/>
    <property type="match status" value="1"/>
</dbReference>
<dbReference type="InterPro" id="IPR000706">
    <property type="entry name" value="AGPR_type-1"/>
</dbReference>
<dbReference type="InterPro" id="IPR036291">
    <property type="entry name" value="NAD(P)-bd_dom_sf"/>
</dbReference>
<dbReference type="SUPFAM" id="SSF51735">
    <property type="entry name" value="NAD(P)-binding Rossmann-fold domains"/>
    <property type="match status" value="1"/>
</dbReference>